<dbReference type="Proteomes" id="UP001290101">
    <property type="component" value="Unassembled WGS sequence"/>
</dbReference>
<proteinExistence type="predicted"/>
<organism evidence="1 2">
    <name type="scientific">Micromonospora sicca</name>
    <dbReference type="NCBI Taxonomy" id="2202420"/>
    <lineage>
        <taxon>Bacteria</taxon>
        <taxon>Bacillati</taxon>
        <taxon>Actinomycetota</taxon>
        <taxon>Actinomycetes</taxon>
        <taxon>Micromonosporales</taxon>
        <taxon>Micromonosporaceae</taxon>
        <taxon>Micromonospora</taxon>
    </lineage>
</organism>
<comment type="caution">
    <text evidence="1">The sequence shown here is derived from an EMBL/GenBank/DDBJ whole genome shotgun (WGS) entry which is preliminary data.</text>
</comment>
<sequence length="333" mass="34820">MSHDHTSPMRLRTPGDLLAAVPYLLGFHPTDSLVIVGLTGNKITVAGRADLPQRAQMTAWVDGAAAQHLSMLRGVGATAAVVAGYGPAAAVTPVIDALTPRLHAAGISILDTLRVTDGRYHSYQCHDPACCPADGVPFDAVSSATAVHAIVAGHSALPDRAALVASLAPISGPARDAVTAATRRARERRLTAYTAGGRAAVIREGKKAVREAFARYATEQVLTDDEVAWLSVLLTDVAVRDAAWQATHSEASHLALWTDLTRRVEPDLAAAPASLLAFTAWHAGLGALASVALDRAQAAESTYPLAHLIDRLLREGIPPAALDGWPAVDGPRP</sequence>
<accession>A0ABU5JNQ5</accession>
<protein>
    <submittedName>
        <fullName evidence="1">DUF4192 domain-containing protein</fullName>
    </submittedName>
</protein>
<gene>
    <name evidence="1" type="ORF">U2F25_31615</name>
</gene>
<dbReference type="InterPro" id="IPR025447">
    <property type="entry name" value="DUF4192"/>
</dbReference>
<dbReference type="EMBL" id="JAXOTQ010000057">
    <property type="protein sequence ID" value="MDZ5493954.1"/>
    <property type="molecule type" value="Genomic_DNA"/>
</dbReference>
<dbReference type="RefSeq" id="WP_322443472.1">
    <property type="nucleotide sequence ID" value="NZ_JAXOTQ010000057.1"/>
</dbReference>
<reference evidence="1 2" key="1">
    <citation type="submission" date="2023-12" db="EMBL/GenBank/DDBJ databases">
        <title>Micromonospora sp. nov., isolated from Atacama Desert.</title>
        <authorList>
            <person name="Carro L."/>
            <person name="Golinska P."/>
            <person name="Klenk H.-P."/>
            <person name="Goodfellow M."/>
        </authorList>
    </citation>
    <scope>NUCLEOTIDE SEQUENCE [LARGE SCALE GENOMIC DNA]</scope>
    <source>
        <strain evidence="1 2">4G53</strain>
    </source>
</reference>
<evidence type="ECO:0000313" key="1">
    <source>
        <dbReference type="EMBL" id="MDZ5493954.1"/>
    </source>
</evidence>
<name>A0ABU5JNQ5_9ACTN</name>
<keyword evidence="2" id="KW-1185">Reference proteome</keyword>
<dbReference type="Pfam" id="PF13830">
    <property type="entry name" value="DUF4192"/>
    <property type="match status" value="1"/>
</dbReference>
<evidence type="ECO:0000313" key="2">
    <source>
        <dbReference type="Proteomes" id="UP001290101"/>
    </source>
</evidence>